<dbReference type="EMBL" id="ATFT01000009">
    <property type="protein sequence ID" value="EPI75834.1"/>
    <property type="molecule type" value="Genomic_DNA"/>
</dbReference>
<dbReference type="Proteomes" id="UP000014535">
    <property type="component" value="Unassembled WGS sequence"/>
</dbReference>
<sequence>MNNCVITIEKRPTGWTGKALRVNANLPAGRRVVYLNQRRYRDLCRRIGV</sequence>
<name>A0A656IPK4_SALE2</name>
<comment type="caution">
    <text evidence="1">The sequence shown here is derived from an EMBL/GenBank/DDBJ whole genome shotgun (WGS) entry which is preliminary data.</text>
</comment>
<accession>A0A656IPK4</accession>
<reference evidence="1 2" key="1">
    <citation type="submission" date="2013-04" db="EMBL/GenBank/DDBJ databases">
        <authorList>
            <person name="McClelland M."/>
            <person name="Porwollik S."/>
            <person name="Desai P."/>
            <person name="Cheng P."/>
            <person name="Wollam A."/>
            <person name="Pepin K."/>
            <person name="Palsikar V.B."/>
            <person name="Fulton L."/>
            <person name="Fulton R."/>
            <person name="Delehaunty K."/>
            <person name="Fronick C."/>
            <person name="Godfrey J."/>
            <person name="Waligorski J."/>
            <person name="Appelbaum E."/>
            <person name="Tomlinson C."/>
            <person name="Warren W."/>
            <person name="Sodergren E."/>
            <person name="Weinstock G."/>
            <person name="Wilson R.K."/>
        </authorList>
    </citation>
    <scope>NUCLEOTIDE SEQUENCE [LARGE SCALE GENOMIC DNA]</scope>
    <source>
        <strain evidence="1 2">2009K0958</strain>
    </source>
</reference>
<evidence type="ECO:0000313" key="2">
    <source>
        <dbReference type="Proteomes" id="UP000014535"/>
    </source>
</evidence>
<organism evidence="1 2">
    <name type="scientific">Salmonella enteritidis (strain 2009K0958)</name>
    <dbReference type="NCBI Taxonomy" id="1192586"/>
    <lineage>
        <taxon>Bacteria</taxon>
        <taxon>Pseudomonadati</taxon>
        <taxon>Pseudomonadota</taxon>
        <taxon>Gammaproteobacteria</taxon>
        <taxon>Enterobacterales</taxon>
        <taxon>Enterobacteriaceae</taxon>
        <taxon>Salmonella</taxon>
    </lineage>
</organism>
<evidence type="ECO:0000313" key="1">
    <source>
        <dbReference type="EMBL" id="EPI75834.1"/>
    </source>
</evidence>
<protein>
    <submittedName>
        <fullName evidence="1">Uncharacterized protein</fullName>
    </submittedName>
</protein>
<gene>
    <name evidence="1" type="ORF">A673_00637</name>
</gene>
<proteinExistence type="predicted"/>
<dbReference type="AlphaFoldDB" id="A0A656IPK4"/>